<protein>
    <submittedName>
        <fullName evidence="1">Uncharacterized protein</fullName>
    </submittedName>
</protein>
<dbReference type="InterPro" id="IPR054207">
    <property type="entry name" value="DUF6913"/>
</dbReference>
<dbReference type="EMBL" id="JBELPZ010000004">
    <property type="protein sequence ID" value="MFL9843905.1"/>
    <property type="molecule type" value="Genomic_DNA"/>
</dbReference>
<dbReference type="RefSeq" id="WP_408084158.1">
    <property type="nucleotide sequence ID" value="NZ_JBELPZ010000004.1"/>
</dbReference>
<gene>
    <name evidence="1" type="ORF">ABS766_05680</name>
</gene>
<dbReference type="Pfam" id="PF21857">
    <property type="entry name" value="DUF6913"/>
    <property type="match status" value="1"/>
</dbReference>
<keyword evidence="2" id="KW-1185">Reference proteome</keyword>
<evidence type="ECO:0000313" key="2">
    <source>
        <dbReference type="Proteomes" id="UP001629156"/>
    </source>
</evidence>
<accession>A0ABW8YXM8</accession>
<dbReference type="Proteomes" id="UP001629156">
    <property type="component" value="Unassembled WGS sequence"/>
</dbReference>
<comment type="caution">
    <text evidence="1">The sequence shown here is derived from an EMBL/GenBank/DDBJ whole genome shotgun (WGS) entry which is preliminary data.</text>
</comment>
<organism evidence="1 2">
    <name type="scientific">Flavobacterium rhizosphaerae</name>
    <dbReference type="NCBI Taxonomy" id="3163298"/>
    <lineage>
        <taxon>Bacteria</taxon>
        <taxon>Pseudomonadati</taxon>
        <taxon>Bacteroidota</taxon>
        <taxon>Flavobacteriia</taxon>
        <taxon>Flavobacteriales</taxon>
        <taxon>Flavobacteriaceae</taxon>
        <taxon>Flavobacterium</taxon>
    </lineage>
</organism>
<evidence type="ECO:0000313" key="1">
    <source>
        <dbReference type="EMBL" id="MFL9843905.1"/>
    </source>
</evidence>
<proteinExistence type="predicted"/>
<name>A0ABW8YXM8_9FLAO</name>
<reference evidence="1 2" key="1">
    <citation type="submission" date="2024-06" db="EMBL/GenBank/DDBJ databases">
        <authorList>
            <person name="Kaempfer P."/>
            <person name="Viver T."/>
        </authorList>
    </citation>
    <scope>NUCLEOTIDE SEQUENCE [LARGE SCALE GENOMIC DNA]</scope>
    <source>
        <strain evidence="1 2">ST-119</strain>
    </source>
</reference>
<sequence>MFLRFIKDFGLKKNIKKRLYNYQAAAATGKIKKVGIIVPEVHNGQLIQRLTGRGIKGEDITSLCFIKRKNKQENAKGIFSYTDITAGGDFTGQEVSSFIKQPFDLLISYYNNGELPLVAASVQSEAGFKVGLSGADIRINSLIIDSVAGNYDEFITELFKYLNTLNKL</sequence>